<protein>
    <submittedName>
        <fullName evidence="2">Uncharacterized protein</fullName>
    </submittedName>
</protein>
<organism evidence="2 3">
    <name type="scientific">Leucosporidium creatinivorum</name>
    <dbReference type="NCBI Taxonomy" id="106004"/>
    <lineage>
        <taxon>Eukaryota</taxon>
        <taxon>Fungi</taxon>
        <taxon>Dikarya</taxon>
        <taxon>Basidiomycota</taxon>
        <taxon>Pucciniomycotina</taxon>
        <taxon>Microbotryomycetes</taxon>
        <taxon>Leucosporidiales</taxon>
        <taxon>Leucosporidium</taxon>
    </lineage>
</organism>
<accession>A0A1Y2FVW9</accession>
<evidence type="ECO:0000313" key="3">
    <source>
        <dbReference type="Proteomes" id="UP000193467"/>
    </source>
</evidence>
<reference evidence="2 3" key="1">
    <citation type="submission" date="2016-07" db="EMBL/GenBank/DDBJ databases">
        <title>Pervasive Adenine N6-methylation of Active Genes in Fungi.</title>
        <authorList>
            <consortium name="DOE Joint Genome Institute"/>
            <person name="Mondo S.J."/>
            <person name="Dannebaum R.O."/>
            <person name="Kuo R.C."/>
            <person name="Labutti K."/>
            <person name="Haridas S."/>
            <person name="Kuo A."/>
            <person name="Salamov A."/>
            <person name="Ahrendt S.R."/>
            <person name="Lipzen A."/>
            <person name="Sullivan W."/>
            <person name="Andreopoulos W.B."/>
            <person name="Clum A."/>
            <person name="Lindquist E."/>
            <person name="Daum C."/>
            <person name="Ramamoorthy G.K."/>
            <person name="Gryganskyi A."/>
            <person name="Culley D."/>
            <person name="Magnuson J.K."/>
            <person name="James T.Y."/>
            <person name="O'Malley M.A."/>
            <person name="Stajich J.E."/>
            <person name="Spatafora J.W."/>
            <person name="Visel A."/>
            <person name="Grigoriev I.V."/>
        </authorList>
    </citation>
    <scope>NUCLEOTIDE SEQUENCE [LARGE SCALE GENOMIC DNA]</scope>
    <source>
        <strain evidence="2 3">62-1032</strain>
    </source>
</reference>
<sequence length="508" mass="57495">MSIFPTELVHLIFEHLWESLREHAGEDYLIRPAPFTVIFVFGQLRLVCSTWADLIENKFLIRLAEPRPDADLTLEKVGDLRVCRTLRLKAKRDEMEDTALDRWRAGLEGRTHLNEFIMSLQNSSNVMSFIPVSTLAESQLQTMADVVEELPEEQRRRIRKLTVDLEDEDEQEAMVTGFIRGSTLRRLAAILPEVQELRITADRPSELAERDEGSESEFWSGLRYIYVANMDIVTGPLSARAPLEISTITRIFNTSAATLREIVLTNTVCTTIQRNRSTLLEVFGRATYPSLTKLHILSPPRTHESPIDDALFAKFPALTDLALTLSETATPSFLSHLPRTLTHLTLELPYLNSLWSQAIQTFITARGSTLQFLSVDLPESVVNDNGEGTSRIILKEIRLIIKICRAYDVVFATSDERTWGGDGDGGDGKQGLYVPEKEDKEADQELSSVGESEIEDGDDWDAEDWGIFRRNWSEEKKRSMVLGEFEGSFLSRWSSAWSNASLVHSQLT</sequence>
<dbReference type="EMBL" id="MCGR01000012">
    <property type="protein sequence ID" value="ORY88151.1"/>
    <property type="molecule type" value="Genomic_DNA"/>
</dbReference>
<comment type="caution">
    <text evidence="2">The sequence shown here is derived from an EMBL/GenBank/DDBJ whole genome shotgun (WGS) entry which is preliminary data.</text>
</comment>
<feature type="region of interest" description="Disordered" evidence="1">
    <location>
        <begin position="418"/>
        <end position="455"/>
    </location>
</feature>
<evidence type="ECO:0000256" key="1">
    <source>
        <dbReference type="SAM" id="MobiDB-lite"/>
    </source>
</evidence>
<dbReference type="Proteomes" id="UP000193467">
    <property type="component" value="Unassembled WGS sequence"/>
</dbReference>
<dbReference type="InParanoid" id="A0A1Y2FVW9"/>
<dbReference type="AlphaFoldDB" id="A0A1Y2FVW9"/>
<gene>
    <name evidence="2" type="ORF">BCR35DRAFT_324432</name>
</gene>
<name>A0A1Y2FVW9_9BASI</name>
<proteinExistence type="predicted"/>
<evidence type="ECO:0000313" key="2">
    <source>
        <dbReference type="EMBL" id="ORY88151.1"/>
    </source>
</evidence>
<keyword evidence="3" id="KW-1185">Reference proteome</keyword>